<dbReference type="GeneID" id="25251009"/>
<dbReference type="InterPro" id="IPR026258">
    <property type="entry name" value="SRP68"/>
</dbReference>
<evidence type="ECO:0000256" key="2">
    <source>
        <dbReference type="ARBA" id="ARBA00004604"/>
    </source>
</evidence>
<dbReference type="PANTHER" id="PTHR12860:SF0">
    <property type="entry name" value="SIGNAL RECOGNITION PARTICLE SUBUNIT SRP68"/>
    <property type="match status" value="1"/>
</dbReference>
<evidence type="ECO:0000313" key="13">
    <source>
        <dbReference type="Proteomes" id="UP000030747"/>
    </source>
</evidence>
<dbReference type="GO" id="GO:0008312">
    <property type="term" value="F:7S RNA binding"/>
    <property type="evidence" value="ECO:0007669"/>
    <property type="project" value="InterPro"/>
</dbReference>
<dbReference type="EMBL" id="HG675750">
    <property type="protein sequence ID" value="CDJ43069.1"/>
    <property type="molecule type" value="Genomic_DNA"/>
</dbReference>
<dbReference type="CDD" id="cd15481">
    <property type="entry name" value="SRP68-RBD"/>
    <property type="match status" value="1"/>
</dbReference>
<evidence type="ECO:0000256" key="7">
    <source>
        <dbReference type="ARBA" id="ARBA00023242"/>
    </source>
</evidence>
<evidence type="ECO:0000256" key="10">
    <source>
        <dbReference type="SAM" id="MobiDB-lite"/>
    </source>
</evidence>
<dbReference type="GO" id="GO:0005786">
    <property type="term" value="C:signal recognition particle, endoplasmic reticulum targeting"/>
    <property type="evidence" value="ECO:0007669"/>
    <property type="project" value="UniProtKB-KW"/>
</dbReference>
<dbReference type="OMA" id="LEPLPCK"/>
<organism evidence="11">
    <name type="scientific">Eimeria tenella</name>
    <name type="common">Coccidian parasite</name>
    <dbReference type="NCBI Taxonomy" id="5802"/>
    <lineage>
        <taxon>Eukaryota</taxon>
        <taxon>Sar</taxon>
        <taxon>Alveolata</taxon>
        <taxon>Apicomplexa</taxon>
        <taxon>Conoidasida</taxon>
        <taxon>Coccidia</taxon>
        <taxon>Eucoccidiorida</taxon>
        <taxon>Eimeriorina</taxon>
        <taxon>Eimeriidae</taxon>
        <taxon>Eimeria</taxon>
    </lineage>
</organism>
<protein>
    <recommendedName>
        <fullName evidence="9">Signal recognition particle subunit SRP68</fullName>
    </recommendedName>
</protein>
<dbReference type="GO" id="GO:0005047">
    <property type="term" value="F:signal recognition particle binding"/>
    <property type="evidence" value="ECO:0007669"/>
    <property type="project" value="InterPro"/>
</dbReference>
<dbReference type="InterPro" id="IPR038253">
    <property type="entry name" value="SRP68_N_sf"/>
</dbReference>
<dbReference type="VEuPathDB" id="ToxoDB:ETH_00009040"/>
<evidence type="ECO:0000256" key="5">
    <source>
        <dbReference type="ARBA" id="ARBA00022884"/>
    </source>
</evidence>
<gene>
    <name evidence="12" type="ORF">ETH_00009040</name>
</gene>
<feature type="compositionally biased region" description="Low complexity" evidence="10">
    <location>
        <begin position="154"/>
        <end position="183"/>
    </location>
</feature>
<evidence type="ECO:0000256" key="6">
    <source>
        <dbReference type="ARBA" id="ARBA00023135"/>
    </source>
</evidence>
<proteinExistence type="evidence at transcript level"/>
<dbReference type="Gene3D" id="1.10.3450.40">
    <property type="entry name" value="Signal recognition particle, SRP68 subunit, RNA-binding domain"/>
    <property type="match status" value="1"/>
</dbReference>
<dbReference type="EMBL" id="JN987453">
    <property type="protein sequence ID" value="AET50676.1"/>
    <property type="molecule type" value="mRNA"/>
</dbReference>
<dbReference type="OrthoDB" id="10255118at2759"/>
<evidence type="ECO:0000313" key="11">
    <source>
        <dbReference type="EMBL" id="AET50676.1"/>
    </source>
</evidence>
<dbReference type="InterPro" id="IPR034652">
    <property type="entry name" value="SRP68-RBD"/>
</dbReference>
<dbReference type="VEuPathDB" id="ToxoDB:ETH2_1007200"/>
<comment type="subcellular location">
    <subcellularLocation>
        <location evidence="1">Cytoplasm</location>
    </subcellularLocation>
    <subcellularLocation>
        <location evidence="2">Nucleus</location>
        <location evidence="2">Nucleolus</location>
    </subcellularLocation>
</comment>
<evidence type="ECO:0000256" key="1">
    <source>
        <dbReference type="ARBA" id="ARBA00004496"/>
    </source>
</evidence>
<evidence type="ECO:0000256" key="8">
    <source>
        <dbReference type="ARBA" id="ARBA00023274"/>
    </source>
</evidence>
<dbReference type="PANTHER" id="PTHR12860">
    <property type="entry name" value="SIGNAL RECOGNITION PARTICLE 68 KDA PROTEIN"/>
    <property type="match status" value="1"/>
</dbReference>
<keyword evidence="5" id="KW-0694">RNA-binding</keyword>
<keyword evidence="13" id="KW-1185">Reference proteome</keyword>
<keyword evidence="8" id="KW-0687">Ribonucleoprotein</keyword>
<dbReference type="AlphaFoldDB" id="H9B9L6"/>
<name>H9B9L6_EIMTE</name>
<accession>H9B9L6</accession>
<evidence type="ECO:0000313" key="12">
    <source>
        <dbReference type="EMBL" id="CDJ43069.1"/>
    </source>
</evidence>
<sequence length="648" mass="69687">MAAGDLPASGGSGASPASPSAAAAAAAAAAPLALEITQTAHLLGEQNGLRHQDFCRYRKYLSRKLGRLRQQLDAKNGRHRYTPKPLPDNIQDERYLLLLLVQAERAWAYGMQLKSDNANSVTPNAKLRAHSIRRFAKAVSYAHQLEALCKGPRGAPKSSSEAPAAAAAGPAGEAADAAAPTAAAEEEERGPLCDGKTCLDALAYRCFMESVLQQEKEQWTAAANTLQQLQQVYVQLKHLSSTQPELEKLYKAKLEALDPLLRLCVFHSGDIRAAALQQQQQRAADRKKQAAAAAAAAADGSSSSGVATWRDAPVSPKKDKPRAAIAAALANWEQQQLLSVETLRAVAAAEAADIKAAAPALMERDAQGWAEQYGEASARFRGCVELIHRELMAEPEEVSWLQCQGFCMDMSRCLEVERDALMLLRCLLSLAATDADLKGGRELARAQEGFRFASLLLQGLERMQGEETLPEDRGPQLQRWVQVAKDSKATCLATAIACGGSLAEAFVLARAVSTRQVPLTLKPELAEDPHERIDLLLAAIYRVTAVAVGQRVCRYLCALLRQTQNLQSSAPCAATTREAMGESAETSVQKQLNSTVGRLLLPAAEPIACKPHLFDLAISSLKPPDLSKKTGTSTGRRLGGLLKSLWGR</sequence>
<comment type="similarity">
    <text evidence="3">Belongs to the SRP68 family.</text>
</comment>
<reference evidence="11" key="1">
    <citation type="journal article" date="2012" name="BMC Genomics">
        <title>Characterisation of full-length cDNA sequences provides insights into the Eimeria tenella transcriptome.</title>
        <authorList>
            <person name="Amiruddin N."/>
            <person name="Lee X.W."/>
            <person name="Blake D.P."/>
            <person name="Suzuki Y."/>
            <person name="Tay Y.L."/>
            <person name="Lim L.S."/>
            <person name="Tomley F.M."/>
            <person name="Watanabe J."/>
            <person name="Sugimoto C."/>
            <person name="Wan K.L."/>
        </authorList>
    </citation>
    <scope>NUCLEOTIDE SEQUENCE</scope>
    <source>
        <strain evidence="11">Houghton</strain>
    </source>
</reference>
<reference evidence="12" key="3">
    <citation type="submission" date="2013-10" db="EMBL/GenBank/DDBJ databases">
        <authorList>
            <person name="Aslett M."/>
        </authorList>
    </citation>
    <scope>NUCLEOTIDE SEQUENCE [LARGE SCALE GENOMIC DNA]</scope>
    <source>
        <strain evidence="12">Houghton</strain>
    </source>
</reference>
<dbReference type="Pfam" id="PF16969">
    <property type="entry name" value="SRP68"/>
    <property type="match status" value="1"/>
</dbReference>
<dbReference type="GO" id="GO:0030942">
    <property type="term" value="F:endoplasmic reticulum signal peptide binding"/>
    <property type="evidence" value="ECO:0007669"/>
    <property type="project" value="InterPro"/>
</dbReference>
<dbReference type="GO" id="GO:0006614">
    <property type="term" value="P:SRP-dependent cotranslational protein targeting to membrane"/>
    <property type="evidence" value="ECO:0007669"/>
    <property type="project" value="InterPro"/>
</dbReference>
<dbReference type="RefSeq" id="XP_013233819.1">
    <property type="nucleotide sequence ID" value="XM_013378365.1"/>
</dbReference>
<keyword evidence="7" id="KW-0539">Nucleus</keyword>
<evidence type="ECO:0000256" key="9">
    <source>
        <dbReference type="ARBA" id="ARBA00029498"/>
    </source>
</evidence>
<evidence type="ECO:0000256" key="3">
    <source>
        <dbReference type="ARBA" id="ARBA00009352"/>
    </source>
</evidence>
<keyword evidence="6" id="KW-0733">Signal recognition particle</keyword>
<dbReference type="Proteomes" id="UP000030747">
    <property type="component" value="Unassembled WGS sequence"/>
</dbReference>
<dbReference type="GO" id="GO:0005730">
    <property type="term" value="C:nucleolus"/>
    <property type="evidence" value="ECO:0007669"/>
    <property type="project" value="UniProtKB-SubCell"/>
</dbReference>
<feature type="region of interest" description="Disordered" evidence="10">
    <location>
        <begin position="152"/>
        <end position="190"/>
    </location>
</feature>
<reference evidence="12" key="2">
    <citation type="submission" date="2013-10" db="EMBL/GenBank/DDBJ databases">
        <title>Genomic analysis of the causative agents of coccidiosis in chickens.</title>
        <authorList>
            <person name="Reid A.J."/>
            <person name="Blake D."/>
            <person name="Billington K."/>
            <person name="Browne H."/>
            <person name="Dunn M."/>
            <person name="Hung S."/>
            <person name="Kawahara F."/>
            <person name="Miranda-Saavedra D."/>
            <person name="Mourier T."/>
            <person name="Nagra H."/>
            <person name="Otto T.D."/>
            <person name="Rawlings N."/>
            <person name="Sanchez A."/>
            <person name="Sanders M."/>
            <person name="Subramaniam C."/>
            <person name="Tay Y."/>
            <person name="Dear P."/>
            <person name="Doerig C."/>
            <person name="Gruber A."/>
            <person name="Parkinson J."/>
            <person name="Shirley M."/>
            <person name="Wan K.L."/>
            <person name="Berriman M."/>
            <person name="Tomley F."/>
            <person name="Pain A."/>
        </authorList>
    </citation>
    <scope>NUCLEOTIDE SEQUENCE [LARGE SCALE GENOMIC DNA]</scope>
    <source>
        <strain evidence="12">Houghton</strain>
    </source>
</reference>
<evidence type="ECO:0000256" key="4">
    <source>
        <dbReference type="ARBA" id="ARBA00022490"/>
    </source>
</evidence>
<keyword evidence="4" id="KW-0963">Cytoplasm</keyword>